<proteinExistence type="predicted"/>
<feature type="transmembrane region" description="Helical" evidence="1">
    <location>
        <begin position="354"/>
        <end position="372"/>
    </location>
</feature>
<evidence type="ECO:0008006" key="4">
    <source>
        <dbReference type="Google" id="ProtNLM"/>
    </source>
</evidence>
<keyword evidence="1" id="KW-0812">Transmembrane</keyword>
<accession>A0A956NCV8</accession>
<feature type="transmembrane region" description="Helical" evidence="1">
    <location>
        <begin position="242"/>
        <end position="260"/>
    </location>
</feature>
<reference evidence="2" key="1">
    <citation type="submission" date="2020-04" db="EMBL/GenBank/DDBJ databases">
        <authorList>
            <person name="Zhang T."/>
        </authorList>
    </citation>
    <scope>NUCLEOTIDE SEQUENCE</scope>
    <source>
        <strain evidence="2">HKST-UBA02</strain>
    </source>
</reference>
<comment type="caution">
    <text evidence="2">The sequence shown here is derived from an EMBL/GenBank/DDBJ whole genome shotgun (WGS) entry which is preliminary data.</text>
</comment>
<dbReference type="AlphaFoldDB" id="A0A956NCV8"/>
<protein>
    <recommendedName>
        <fullName evidence="4">Glycosyltransferase RgtA/B/C/D-like domain-containing protein</fullName>
    </recommendedName>
</protein>
<feature type="transmembrane region" description="Helical" evidence="1">
    <location>
        <begin position="378"/>
        <end position="401"/>
    </location>
</feature>
<feature type="transmembrane region" description="Helical" evidence="1">
    <location>
        <begin position="128"/>
        <end position="151"/>
    </location>
</feature>
<feature type="transmembrane region" description="Helical" evidence="1">
    <location>
        <begin position="301"/>
        <end position="323"/>
    </location>
</feature>
<reference evidence="2" key="2">
    <citation type="journal article" date="2021" name="Microbiome">
        <title>Successional dynamics and alternative stable states in a saline activated sludge microbial community over 9 years.</title>
        <authorList>
            <person name="Wang Y."/>
            <person name="Ye J."/>
            <person name="Ju F."/>
            <person name="Liu L."/>
            <person name="Boyd J.A."/>
            <person name="Deng Y."/>
            <person name="Parks D.H."/>
            <person name="Jiang X."/>
            <person name="Yin X."/>
            <person name="Woodcroft B.J."/>
            <person name="Tyson G.W."/>
            <person name="Hugenholtz P."/>
            <person name="Polz M.F."/>
            <person name="Zhang T."/>
        </authorList>
    </citation>
    <scope>NUCLEOTIDE SEQUENCE</scope>
    <source>
        <strain evidence="2">HKST-UBA02</strain>
    </source>
</reference>
<feature type="transmembrane region" description="Helical" evidence="1">
    <location>
        <begin position="63"/>
        <end position="80"/>
    </location>
</feature>
<dbReference type="Proteomes" id="UP000739538">
    <property type="component" value="Unassembled WGS sequence"/>
</dbReference>
<name>A0A956NCV8_UNCEI</name>
<evidence type="ECO:0000313" key="3">
    <source>
        <dbReference type="Proteomes" id="UP000739538"/>
    </source>
</evidence>
<sequence length="648" mass="73164">MLSDGRHAWDGGEIFWVADLVKSGERVDSRREQSKRSARRHDVAEVADVVDVDTSVFASPRRLALLAGIVAIGLAYAYVLRWTSDDAFITFRYIDQWLGGHGLVYNPGERVEGYTHPLWLLLLTPFRAAGLALVPASMFLGLLSYAGLLLLLGRRYPLTALVLALHSEVATWATGGLETMLFTLETMLLVWTVSQKRAWLAGLVSVAVVLTRPDGALFVVCAGLFLLLWSERSVGMGGRIRTLGRFLAPIALVLAPYLAWKLSYYGDLLPNTYYAKSGGGSWWSQGEFYLRTVGRGHPTTWLGVVPLVACLLVLLQAAAAAILPSLRAHLPRFDLPWGLGERLRETSDEEVRRFLVAVVFAWAYLILFVARVGGDFMYARFVVPVLPLLFLSFEILLRVGWRPGAHAPRIGRRALLLGVLPLVVFAENWTTRASLFLDADSARGRRRLRGIEDERWYWASDTGRGENRIEEARRYGAYFEEQFDGMDVTVAILGQAAFGYYGRFPRVVEENGLTEPLIARRPVTERGRPGHEKRATLDDLRFLGVDFRLLRREPEELYRAAHFRVGNYALIGELVRYDAPLVSKLLTERADRVDIIEFPRYFDYWASTEAAGLTRSEVNDVAAEFEAFYFRYNDDPVRWERLRNLCGM</sequence>
<feature type="transmembrane region" description="Helical" evidence="1">
    <location>
        <begin position="158"/>
        <end position="177"/>
    </location>
</feature>
<gene>
    <name evidence="2" type="ORF">KDA27_11650</name>
</gene>
<organism evidence="2 3">
    <name type="scientific">Eiseniibacteriota bacterium</name>
    <dbReference type="NCBI Taxonomy" id="2212470"/>
    <lineage>
        <taxon>Bacteria</taxon>
        <taxon>Candidatus Eiseniibacteriota</taxon>
    </lineage>
</organism>
<feature type="transmembrane region" description="Helical" evidence="1">
    <location>
        <begin position="197"/>
        <end position="230"/>
    </location>
</feature>
<evidence type="ECO:0000313" key="2">
    <source>
        <dbReference type="EMBL" id="MCA9756447.1"/>
    </source>
</evidence>
<keyword evidence="1" id="KW-0472">Membrane</keyword>
<evidence type="ECO:0000256" key="1">
    <source>
        <dbReference type="SAM" id="Phobius"/>
    </source>
</evidence>
<dbReference type="EMBL" id="JAGQHS010000053">
    <property type="protein sequence ID" value="MCA9756447.1"/>
    <property type="molecule type" value="Genomic_DNA"/>
</dbReference>
<keyword evidence="1" id="KW-1133">Transmembrane helix</keyword>
<feature type="transmembrane region" description="Helical" evidence="1">
    <location>
        <begin position="413"/>
        <end position="430"/>
    </location>
</feature>